<dbReference type="EMBL" id="FWFR01000003">
    <property type="protein sequence ID" value="SLN70738.1"/>
    <property type="molecule type" value="Genomic_DNA"/>
</dbReference>
<dbReference type="Gene3D" id="2.60.120.10">
    <property type="entry name" value="Jelly Rolls"/>
    <property type="match status" value="1"/>
</dbReference>
<dbReference type="InterPro" id="IPR047183">
    <property type="entry name" value="GDO-like"/>
</dbReference>
<dbReference type="InParanoid" id="A0A1Y5TRZ6"/>
<name>A0A1Y5TRZ6_9PROT</name>
<dbReference type="RefSeq" id="WP_085884671.1">
    <property type="nucleotide sequence ID" value="NZ_FWFR01000003.1"/>
</dbReference>
<dbReference type="Pfam" id="PF07883">
    <property type="entry name" value="Cupin_2"/>
    <property type="match status" value="1"/>
</dbReference>
<dbReference type="EC" id="1.13.11.64" evidence="4"/>
<protein>
    <submittedName>
        <fullName evidence="4">5-nitrosalicylic acid 1,2-dioxygenase</fullName>
        <ecNumber evidence="4">1.13.11.64</ecNumber>
    </submittedName>
</protein>
<dbReference type="InterPro" id="IPR013096">
    <property type="entry name" value="Cupin_2"/>
</dbReference>
<keyword evidence="2 4" id="KW-0560">Oxidoreductase</keyword>
<evidence type="ECO:0000259" key="3">
    <source>
        <dbReference type="Pfam" id="PF07883"/>
    </source>
</evidence>
<dbReference type="AlphaFoldDB" id="A0A1Y5TRZ6"/>
<evidence type="ECO:0000313" key="5">
    <source>
        <dbReference type="Proteomes" id="UP000193200"/>
    </source>
</evidence>
<dbReference type="OrthoDB" id="9805228at2"/>
<sequence length="211" mass="24103">MQWTNKNGYDWCELVDIDTLVGRLLQPDLRPGKWAGEDIRKAMGGFTKENRRHDDQRRGVTLVHNDLVGSAGLSPSISVSFQPILPGEKLAFHRHNYVAIYYWVEGEGYTCNDDDGIDREETRIYWKAGDVSISPAWVNHAHVCTSKEPALQLAIHDFPDLCYRRAMLNEDPDGHENLRHMVKGVVPSFNNLDTVEDLEKRSQKISIKTRS</sequence>
<reference evidence="4 5" key="1">
    <citation type="submission" date="2017-03" db="EMBL/GenBank/DDBJ databases">
        <authorList>
            <person name="Afonso C.L."/>
            <person name="Miller P.J."/>
            <person name="Scott M.A."/>
            <person name="Spackman E."/>
            <person name="Goraichik I."/>
            <person name="Dimitrov K.M."/>
            <person name="Suarez D.L."/>
            <person name="Swayne D.E."/>
        </authorList>
    </citation>
    <scope>NUCLEOTIDE SEQUENCE [LARGE SCALE GENOMIC DNA]</scope>
    <source>
        <strain evidence="4 5">CECT 7691</strain>
    </source>
</reference>
<evidence type="ECO:0000256" key="1">
    <source>
        <dbReference type="ARBA" id="ARBA00022964"/>
    </source>
</evidence>
<dbReference type="PANTHER" id="PTHR41517">
    <property type="entry name" value="1,2-DIOXYGENASE PROTEIN-RELATED"/>
    <property type="match status" value="1"/>
</dbReference>
<accession>A0A1Y5TRZ6</accession>
<dbReference type="InterPro" id="IPR011051">
    <property type="entry name" value="RmlC_Cupin_sf"/>
</dbReference>
<keyword evidence="1 4" id="KW-0223">Dioxygenase</keyword>
<gene>
    <name evidence="4" type="primary">naaB_1</name>
    <name evidence="4" type="ORF">OCH7691_03316</name>
</gene>
<keyword evidence="5" id="KW-1185">Reference proteome</keyword>
<dbReference type="PANTHER" id="PTHR41517:SF1">
    <property type="entry name" value="CUPIN"/>
    <property type="match status" value="1"/>
</dbReference>
<proteinExistence type="predicted"/>
<evidence type="ECO:0000256" key="2">
    <source>
        <dbReference type="ARBA" id="ARBA00023002"/>
    </source>
</evidence>
<dbReference type="Proteomes" id="UP000193200">
    <property type="component" value="Unassembled WGS sequence"/>
</dbReference>
<evidence type="ECO:0000313" key="4">
    <source>
        <dbReference type="EMBL" id="SLN70738.1"/>
    </source>
</evidence>
<organism evidence="4 5">
    <name type="scientific">Oceanibacterium hippocampi</name>
    <dbReference type="NCBI Taxonomy" id="745714"/>
    <lineage>
        <taxon>Bacteria</taxon>
        <taxon>Pseudomonadati</taxon>
        <taxon>Pseudomonadota</taxon>
        <taxon>Alphaproteobacteria</taxon>
        <taxon>Sneathiellales</taxon>
        <taxon>Sneathiellaceae</taxon>
        <taxon>Oceanibacterium</taxon>
    </lineage>
</organism>
<dbReference type="GO" id="GO:0051213">
    <property type="term" value="F:dioxygenase activity"/>
    <property type="evidence" value="ECO:0007669"/>
    <property type="project" value="UniProtKB-KW"/>
</dbReference>
<dbReference type="SUPFAM" id="SSF51182">
    <property type="entry name" value="RmlC-like cupins"/>
    <property type="match status" value="1"/>
</dbReference>
<dbReference type="InterPro" id="IPR014710">
    <property type="entry name" value="RmlC-like_jellyroll"/>
</dbReference>
<feature type="domain" description="Cupin type-2" evidence="3">
    <location>
        <begin position="84"/>
        <end position="155"/>
    </location>
</feature>